<dbReference type="Pfam" id="PF18906">
    <property type="entry name" value="Phage_tube_2"/>
    <property type="match status" value="1"/>
</dbReference>
<gene>
    <name evidence="1" type="ORF">ABZ921_40550</name>
</gene>
<proteinExistence type="predicted"/>
<dbReference type="Proteomes" id="UP001551176">
    <property type="component" value="Unassembled WGS sequence"/>
</dbReference>
<protein>
    <submittedName>
        <fullName evidence="1">Phage tail tube protein</fullName>
    </submittedName>
</protein>
<evidence type="ECO:0000313" key="1">
    <source>
        <dbReference type="EMBL" id="MEU6826935.1"/>
    </source>
</evidence>
<dbReference type="EMBL" id="JBEYXV010000034">
    <property type="protein sequence ID" value="MEU6826935.1"/>
    <property type="molecule type" value="Genomic_DNA"/>
</dbReference>
<reference evidence="1 2" key="1">
    <citation type="submission" date="2024-06" db="EMBL/GenBank/DDBJ databases">
        <title>The Natural Products Discovery Center: Release of the First 8490 Sequenced Strains for Exploring Actinobacteria Biosynthetic Diversity.</title>
        <authorList>
            <person name="Kalkreuter E."/>
            <person name="Kautsar S.A."/>
            <person name="Yang D."/>
            <person name="Bader C.D."/>
            <person name="Teijaro C.N."/>
            <person name="Fluegel L."/>
            <person name="Davis C.M."/>
            <person name="Simpson J.R."/>
            <person name="Lauterbach L."/>
            <person name="Steele A.D."/>
            <person name="Gui C."/>
            <person name="Meng S."/>
            <person name="Li G."/>
            <person name="Viehrig K."/>
            <person name="Ye F."/>
            <person name="Su P."/>
            <person name="Kiefer A.F."/>
            <person name="Nichols A."/>
            <person name="Cepeda A.J."/>
            <person name="Yan W."/>
            <person name="Fan B."/>
            <person name="Jiang Y."/>
            <person name="Adhikari A."/>
            <person name="Zheng C.-J."/>
            <person name="Schuster L."/>
            <person name="Cowan T.M."/>
            <person name="Smanski M.J."/>
            <person name="Chevrette M.G."/>
            <person name="De Carvalho L.P.S."/>
            <person name="Shen B."/>
        </authorList>
    </citation>
    <scope>NUCLEOTIDE SEQUENCE [LARGE SCALE GENOMIC DNA]</scope>
    <source>
        <strain evidence="1 2">NPDC046838</strain>
    </source>
</reference>
<dbReference type="RefSeq" id="WP_359358714.1">
    <property type="nucleotide sequence ID" value="NZ_JBEYXV010000034.1"/>
</dbReference>
<keyword evidence="2" id="KW-1185">Reference proteome</keyword>
<organism evidence="1 2">
    <name type="scientific">Streptomyces atriruber</name>
    <dbReference type="NCBI Taxonomy" id="545121"/>
    <lineage>
        <taxon>Bacteria</taxon>
        <taxon>Bacillati</taxon>
        <taxon>Actinomycetota</taxon>
        <taxon>Actinomycetes</taxon>
        <taxon>Kitasatosporales</taxon>
        <taxon>Streptomycetaceae</taxon>
        <taxon>Streptomyces</taxon>
    </lineage>
</organism>
<evidence type="ECO:0000313" key="2">
    <source>
        <dbReference type="Proteomes" id="UP001551176"/>
    </source>
</evidence>
<dbReference type="InterPro" id="IPR044000">
    <property type="entry name" value="Phage_tube_2"/>
</dbReference>
<accession>A0ABV3C0Y6</accession>
<name>A0ABV3C0Y6_9ACTN</name>
<sequence>MATGSGLDAQLTAGAETTWGTAVTTDHAYEFLDESLKLDPTFLEPTGLRAGLKYKRASRVSISRRSVSGDITLEHATKGMGLLWKHALASTVTTPTALTTPAYEQVHTPGDFRGKGLTLQVGRPEPSTGTVRPFTYAGCKVGQWELTVSDNGIPQLKLTVDGRSEDTATALAAASYVSGAKVFSFANATLKLGGTATTTSGKTTVTGNTAVATVVTEVSVQGAAPMAAERFGIGNSGLKAEQLENDTPTITGTLSAEFNKAELYDHYTANDTLPLVLALTGDPIGASGSNDTLEIILPAVKLKAASPNVGGPDIVSMSCDFEAYSDETNPPIQVRIVSADATL</sequence>
<comment type="caution">
    <text evidence="1">The sequence shown here is derived from an EMBL/GenBank/DDBJ whole genome shotgun (WGS) entry which is preliminary data.</text>
</comment>